<proteinExistence type="predicted"/>
<dbReference type="AlphaFoldDB" id="A0A8X6RKQ7"/>
<gene>
    <name evidence="1" type="primary">ZMYM1</name>
    <name evidence="1" type="ORF">TNCV_245151</name>
</gene>
<comment type="caution">
    <text evidence="1">The sequence shown here is derived from an EMBL/GenBank/DDBJ whole genome shotgun (WGS) entry which is preliminary data.</text>
</comment>
<dbReference type="Proteomes" id="UP000887159">
    <property type="component" value="Unassembled WGS sequence"/>
</dbReference>
<organism evidence="1 2">
    <name type="scientific">Trichonephila clavipes</name>
    <name type="common">Golden silk orbweaver</name>
    <name type="synonym">Nephila clavipes</name>
    <dbReference type="NCBI Taxonomy" id="2585209"/>
    <lineage>
        <taxon>Eukaryota</taxon>
        <taxon>Metazoa</taxon>
        <taxon>Ecdysozoa</taxon>
        <taxon>Arthropoda</taxon>
        <taxon>Chelicerata</taxon>
        <taxon>Arachnida</taxon>
        <taxon>Araneae</taxon>
        <taxon>Araneomorphae</taxon>
        <taxon>Entelegynae</taxon>
        <taxon>Araneoidea</taxon>
        <taxon>Nephilidae</taxon>
        <taxon>Trichonephila</taxon>
    </lineage>
</organism>
<keyword evidence="2" id="KW-1185">Reference proteome</keyword>
<reference evidence="1" key="1">
    <citation type="submission" date="2020-08" db="EMBL/GenBank/DDBJ databases">
        <title>Multicomponent nature underlies the extraordinary mechanical properties of spider dragline silk.</title>
        <authorList>
            <person name="Kono N."/>
            <person name="Nakamura H."/>
            <person name="Mori M."/>
            <person name="Yoshida Y."/>
            <person name="Ohtoshi R."/>
            <person name="Malay A.D."/>
            <person name="Moran D.A.P."/>
            <person name="Tomita M."/>
            <person name="Numata K."/>
            <person name="Arakawa K."/>
        </authorList>
    </citation>
    <scope>NUCLEOTIDE SEQUENCE</scope>
</reference>
<dbReference type="PANTHER" id="PTHR45749">
    <property type="match status" value="1"/>
</dbReference>
<dbReference type="PANTHER" id="PTHR45749:SF23">
    <property type="entry name" value="ZINC FINGER MYM-TYPE PROTEIN 1-LIKE"/>
    <property type="match status" value="1"/>
</dbReference>
<name>A0A8X6RKQ7_TRICX</name>
<evidence type="ECO:0000313" key="1">
    <source>
        <dbReference type="EMBL" id="GFX96728.1"/>
    </source>
</evidence>
<dbReference type="EMBL" id="BMAU01021193">
    <property type="protein sequence ID" value="GFX96728.1"/>
    <property type="molecule type" value="Genomic_DNA"/>
</dbReference>
<protein>
    <submittedName>
        <fullName evidence="1">Zinc finger MYM-type protein 1</fullName>
    </submittedName>
</protein>
<sequence>MSGRYNGVQALLKEKNKLANYVPCAAHSPNLVGAESVKVATEIVNFFGLVQHTYVFFSASTHWWELLNRENKLKATLKT</sequence>
<evidence type="ECO:0000313" key="2">
    <source>
        <dbReference type="Proteomes" id="UP000887159"/>
    </source>
</evidence>
<accession>A0A8X6RKQ7</accession>